<name>A0A1M7D5C3_9HYPH</name>
<evidence type="ECO:0000259" key="2">
    <source>
        <dbReference type="PROSITE" id="PS51898"/>
    </source>
</evidence>
<feature type="domain" description="Tyr recombinase" evidence="2">
    <location>
        <begin position="167"/>
        <end position="331"/>
    </location>
</feature>
<dbReference type="PROSITE" id="PS51898">
    <property type="entry name" value="TYR_RECOMBINASE"/>
    <property type="match status" value="1"/>
</dbReference>
<dbReference type="GO" id="GO:0015074">
    <property type="term" value="P:DNA integration"/>
    <property type="evidence" value="ECO:0007669"/>
    <property type="project" value="InterPro"/>
</dbReference>
<dbReference type="GO" id="GO:0003677">
    <property type="term" value="F:DNA binding"/>
    <property type="evidence" value="ECO:0007669"/>
    <property type="project" value="InterPro"/>
</dbReference>
<dbReference type="SUPFAM" id="SSF56349">
    <property type="entry name" value="DNA breaking-rejoining enzymes"/>
    <property type="match status" value="1"/>
</dbReference>
<dbReference type="Pfam" id="PF00589">
    <property type="entry name" value="Phage_integrase"/>
    <property type="match status" value="1"/>
</dbReference>
<evidence type="ECO:0000256" key="1">
    <source>
        <dbReference type="ARBA" id="ARBA00023172"/>
    </source>
</evidence>
<dbReference type="Gene3D" id="1.10.443.10">
    <property type="entry name" value="Intergrase catalytic core"/>
    <property type="match status" value="1"/>
</dbReference>
<accession>A0A1M7D5C3</accession>
<dbReference type="InterPro" id="IPR002104">
    <property type="entry name" value="Integrase_catalytic"/>
</dbReference>
<keyword evidence="4" id="KW-1185">Reference proteome</keyword>
<dbReference type="InterPro" id="IPR011010">
    <property type="entry name" value="DNA_brk_join_enz"/>
</dbReference>
<dbReference type="AlphaFoldDB" id="A0A1M7D5C3"/>
<gene>
    <name evidence="3" type="ORF">SAMN05444272_1374</name>
</gene>
<keyword evidence="1" id="KW-0233">DNA recombination</keyword>
<reference evidence="3 4" key="1">
    <citation type="submission" date="2016-11" db="EMBL/GenBank/DDBJ databases">
        <authorList>
            <person name="Jaros S."/>
            <person name="Januszkiewicz K."/>
            <person name="Wedrychowicz H."/>
        </authorList>
    </citation>
    <scope>NUCLEOTIDE SEQUENCE [LARGE SCALE GENOMIC DNA]</scope>
    <source>
        <strain evidence="3 4">DSM 22153</strain>
    </source>
</reference>
<dbReference type="EMBL" id="FRBW01000001">
    <property type="protein sequence ID" value="SHL74593.1"/>
    <property type="molecule type" value="Genomic_DNA"/>
</dbReference>
<dbReference type="RefSeq" id="WP_073010428.1">
    <property type="nucleotide sequence ID" value="NZ_FRBW01000001.1"/>
</dbReference>
<dbReference type="OrthoDB" id="7216962at2"/>
<organism evidence="3 4">
    <name type="scientific">Roseibium suaedae</name>
    <dbReference type="NCBI Taxonomy" id="735517"/>
    <lineage>
        <taxon>Bacteria</taxon>
        <taxon>Pseudomonadati</taxon>
        <taxon>Pseudomonadota</taxon>
        <taxon>Alphaproteobacteria</taxon>
        <taxon>Hyphomicrobiales</taxon>
        <taxon>Stappiaceae</taxon>
        <taxon>Roseibium</taxon>
    </lineage>
</organism>
<dbReference type="Proteomes" id="UP000186002">
    <property type="component" value="Unassembled WGS sequence"/>
</dbReference>
<evidence type="ECO:0000313" key="4">
    <source>
        <dbReference type="Proteomes" id="UP000186002"/>
    </source>
</evidence>
<evidence type="ECO:0000313" key="3">
    <source>
        <dbReference type="EMBL" id="SHL74593.1"/>
    </source>
</evidence>
<dbReference type="GO" id="GO:0006310">
    <property type="term" value="P:DNA recombination"/>
    <property type="evidence" value="ECO:0007669"/>
    <property type="project" value="UniProtKB-KW"/>
</dbReference>
<dbReference type="STRING" id="735517.SAMN05444272_1374"/>
<dbReference type="InterPro" id="IPR013762">
    <property type="entry name" value="Integrase-like_cat_sf"/>
</dbReference>
<protein>
    <submittedName>
        <fullName evidence="3">Phage integrase family protein</fullName>
    </submittedName>
</protein>
<proteinExistence type="predicted"/>
<sequence length="347" mass="39124">MPLEIYQRGRKFWIRGRTDGIDGYVNRSLGTSDETVARAKLATIESKARKRAILGDDAPKEKDELTFSGAVMLYPAKPAEAKFLMKVIPEIGNMKVKDITPRLVRELGKKLYPMAACDTWRRQVVTPVCAVINLAHQEVGSPTIRVKSYSAKERETQDAIRGKQSRQEKTPGSWAWIDAFRSEANRYLGALALFMFTTGSRIGQAVLIEPAHLDLKNHRLWLPASKGHPAQWLSLTTEMEAEIAKLPARNNRVFGYQQRWGVYNAWKTACKNAGIEYIAPHAAGRHGFGTELIVRQGLNPVDVAREGRWSSPRLPLETYAHAEDSTKKVHDAFQRGREAKFTKQRQS</sequence>